<evidence type="ECO:0000259" key="2">
    <source>
        <dbReference type="Pfam" id="PF07885"/>
    </source>
</evidence>
<feature type="domain" description="Potassium channel" evidence="2">
    <location>
        <begin position="142"/>
        <end position="186"/>
    </location>
</feature>
<dbReference type="InterPro" id="IPR013099">
    <property type="entry name" value="K_chnl_dom"/>
</dbReference>
<name>A0ABT9FJZ8_9GAMM</name>
<dbReference type="RefSeq" id="WP_305473464.1">
    <property type="nucleotide sequence ID" value="NZ_JAUYVT010000034.1"/>
</dbReference>
<accession>A0ABT9FJZ8</accession>
<dbReference type="EMBL" id="JAUYVT010000034">
    <property type="protein sequence ID" value="MDP2567099.1"/>
    <property type="molecule type" value="Genomic_DNA"/>
</dbReference>
<gene>
    <name evidence="3" type="ORF">Q8W34_20895</name>
</gene>
<keyword evidence="1" id="KW-1133">Transmembrane helix</keyword>
<protein>
    <submittedName>
        <fullName evidence="3">Ion channel</fullName>
    </submittedName>
</protein>
<proteinExistence type="predicted"/>
<keyword evidence="1" id="KW-0472">Membrane</keyword>
<organism evidence="3 4">
    <name type="scientific">Pseudoalteromonas marina</name>
    <dbReference type="NCBI Taxonomy" id="267375"/>
    <lineage>
        <taxon>Bacteria</taxon>
        <taxon>Pseudomonadati</taxon>
        <taxon>Pseudomonadota</taxon>
        <taxon>Gammaproteobacteria</taxon>
        <taxon>Alteromonadales</taxon>
        <taxon>Pseudoalteromonadaceae</taxon>
        <taxon>Pseudoalteromonas</taxon>
    </lineage>
</organism>
<keyword evidence="1" id="KW-0812">Transmembrane</keyword>
<feature type="transmembrane region" description="Helical" evidence="1">
    <location>
        <begin position="171"/>
        <end position="191"/>
    </location>
</feature>
<reference evidence="3" key="1">
    <citation type="submission" date="2023-07" db="EMBL/GenBank/DDBJ databases">
        <title>Genome content predicts the carbon catabolic preferences of heterotrophic bacteria.</title>
        <authorList>
            <person name="Gralka M."/>
        </authorList>
    </citation>
    <scope>NUCLEOTIDE SEQUENCE</scope>
    <source>
        <strain evidence="3">4G09</strain>
    </source>
</reference>
<sequence>MNQIKLFLKSHSVFIRNGISFLKDYSGFIGFSISLLIAYWLPYFWVNDQEFLFGMSVYLGVFTMFFTVVLTLLSRIKNFYKQTESISKLLVLYFELILIFSSIYMWLYILGETAQISGFDNLTKITKEGFNFSLYAKELSLIIVDSFHFSVVTGTTLGYGDMLPQHWFSKLIVDFQVLTTIWVVIIGYGNASQKHNKKINKDT</sequence>
<feature type="transmembrane region" description="Helical" evidence="1">
    <location>
        <begin position="25"/>
        <end position="45"/>
    </location>
</feature>
<evidence type="ECO:0000313" key="3">
    <source>
        <dbReference type="EMBL" id="MDP2567099.1"/>
    </source>
</evidence>
<evidence type="ECO:0000256" key="1">
    <source>
        <dbReference type="SAM" id="Phobius"/>
    </source>
</evidence>
<dbReference type="Proteomes" id="UP001177212">
    <property type="component" value="Unassembled WGS sequence"/>
</dbReference>
<feature type="transmembrane region" description="Helical" evidence="1">
    <location>
        <begin position="86"/>
        <end position="109"/>
    </location>
</feature>
<evidence type="ECO:0000313" key="4">
    <source>
        <dbReference type="Proteomes" id="UP001177212"/>
    </source>
</evidence>
<keyword evidence="4" id="KW-1185">Reference proteome</keyword>
<feature type="transmembrane region" description="Helical" evidence="1">
    <location>
        <begin position="51"/>
        <end position="74"/>
    </location>
</feature>
<dbReference type="Pfam" id="PF07885">
    <property type="entry name" value="Ion_trans_2"/>
    <property type="match status" value="1"/>
</dbReference>
<dbReference type="Gene3D" id="1.10.287.70">
    <property type="match status" value="1"/>
</dbReference>
<comment type="caution">
    <text evidence="3">The sequence shown here is derived from an EMBL/GenBank/DDBJ whole genome shotgun (WGS) entry which is preliminary data.</text>
</comment>
<dbReference type="SUPFAM" id="SSF81324">
    <property type="entry name" value="Voltage-gated potassium channels"/>
    <property type="match status" value="1"/>
</dbReference>